<evidence type="ECO:0000313" key="1">
    <source>
        <dbReference type="EMBL" id="KFM60992.1"/>
    </source>
</evidence>
<organism evidence="1 2">
    <name type="scientific">Stegodyphus mimosarum</name>
    <name type="common">African social velvet spider</name>
    <dbReference type="NCBI Taxonomy" id="407821"/>
    <lineage>
        <taxon>Eukaryota</taxon>
        <taxon>Metazoa</taxon>
        <taxon>Ecdysozoa</taxon>
        <taxon>Arthropoda</taxon>
        <taxon>Chelicerata</taxon>
        <taxon>Arachnida</taxon>
        <taxon>Araneae</taxon>
        <taxon>Araneomorphae</taxon>
        <taxon>Entelegynae</taxon>
        <taxon>Eresoidea</taxon>
        <taxon>Eresidae</taxon>
        <taxon>Stegodyphus</taxon>
    </lineage>
</organism>
<dbReference type="AlphaFoldDB" id="A0A087T7A3"/>
<accession>A0A087T7A3</accession>
<reference evidence="1 2" key="1">
    <citation type="submission" date="2013-11" db="EMBL/GenBank/DDBJ databases">
        <title>Genome sequencing of Stegodyphus mimosarum.</title>
        <authorList>
            <person name="Bechsgaard J."/>
        </authorList>
    </citation>
    <scope>NUCLEOTIDE SEQUENCE [LARGE SCALE GENOMIC DNA]</scope>
</reference>
<sequence>MIFPETIFFQGKILVCLFFQHKVSDSRLVNTRCA</sequence>
<gene>
    <name evidence="1" type="ORF">X975_12814</name>
</gene>
<protein>
    <submittedName>
        <fullName evidence="1">Uncharacterized protein</fullName>
    </submittedName>
</protein>
<proteinExistence type="predicted"/>
<name>A0A087T7A3_STEMI</name>
<feature type="non-terminal residue" evidence="1">
    <location>
        <position position="34"/>
    </location>
</feature>
<dbReference type="EMBL" id="KK113765">
    <property type="protein sequence ID" value="KFM60992.1"/>
    <property type="molecule type" value="Genomic_DNA"/>
</dbReference>
<evidence type="ECO:0000313" key="2">
    <source>
        <dbReference type="Proteomes" id="UP000054359"/>
    </source>
</evidence>
<keyword evidence="2" id="KW-1185">Reference proteome</keyword>
<dbReference type="Proteomes" id="UP000054359">
    <property type="component" value="Unassembled WGS sequence"/>
</dbReference>